<feature type="region of interest" description="Disordered" evidence="1">
    <location>
        <begin position="981"/>
        <end position="1002"/>
    </location>
</feature>
<evidence type="ECO:0000313" key="3">
    <source>
        <dbReference type="Proteomes" id="UP000094385"/>
    </source>
</evidence>
<feature type="region of interest" description="Disordered" evidence="1">
    <location>
        <begin position="69"/>
        <end position="106"/>
    </location>
</feature>
<feature type="region of interest" description="Disordered" evidence="1">
    <location>
        <begin position="828"/>
        <end position="964"/>
    </location>
</feature>
<dbReference type="InterPro" id="IPR013887">
    <property type="entry name" value="UPF0592"/>
</dbReference>
<dbReference type="PANTHER" id="PTHR37988">
    <property type="entry name" value="UPF0592 MEMBRANE PROTEIN C7D4.03C"/>
    <property type="match status" value="1"/>
</dbReference>
<dbReference type="Proteomes" id="UP000094385">
    <property type="component" value="Unassembled WGS sequence"/>
</dbReference>
<gene>
    <name evidence="2" type="ORF">LIPSTDRAFT_122569</name>
</gene>
<dbReference type="PANTHER" id="PTHR37988:SF1">
    <property type="entry name" value="UPF0592 MEMBRANE PROTEIN C7D4.03C"/>
    <property type="match status" value="1"/>
</dbReference>
<accession>A0A1E3QEL1</accession>
<evidence type="ECO:0000313" key="2">
    <source>
        <dbReference type="EMBL" id="ODQ76106.1"/>
    </source>
</evidence>
<name>A0A1E3QEL1_LIPST</name>
<evidence type="ECO:0008006" key="4">
    <source>
        <dbReference type="Google" id="ProtNLM"/>
    </source>
</evidence>
<dbReference type="OrthoDB" id="296767at2759"/>
<feature type="compositionally biased region" description="Low complexity" evidence="1">
    <location>
        <begin position="69"/>
        <end position="84"/>
    </location>
</feature>
<reference evidence="2 3" key="1">
    <citation type="journal article" date="2016" name="Proc. Natl. Acad. Sci. U.S.A.">
        <title>Comparative genomics of biotechnologically important yeasts.</title>
        <authorList>
            <person name="Riley R."/>
            <person name="Haridas S."/>
            <person name="Wolfe K.H."/>
            <person name="Lopes M.R."/>
            <person name="Hittinger C.T."/>
            <person name="Goeker M."/>
            <person name="Salamov A.A."/>
            <person name="Wisecaver J.H."/>
            <person name="Long T.M."/>
            <person name="Calvey C.H."/>
            <person name="Aerts A.L."/>
            <person name="Barry K.W."/>
            <person name="Choi C."/>
            <person name="Clum A."/>
            <person name="Coughlan A.Y."/>
            <person name="Deshpande S."/>
            <person name="Douglass A.P."/>
            <person name="Hanson S.J."/>
            <person name="Klenk H.-P."/>
            <person name="LaButti K.M."/>
            <person name="Lapidus A."/>
            <person name="Lindquist E.A."/>
            <person name="Lipzen A.M."/>
            <person name="Meier-Kolthoff J.P."/>
            <person name="Ohm R.A."/>
            <person name="Otillar R.P."/>
            <person name="Pangilinan J.L."/>
            <person name="Peng Y."/>
            <person name="Rokas A."/>
            <person name="Rosa C.A."/>
            <person name="Scheuner C."/>
            <person name="Sibirny A.A."/>
            <person name="Slot J.C."/>
            <person name="Stielow J.B."/>
            <person name="Sun H."/>
            <person name="Kurtzman C.P."/>
            <person name="Blackwell M."/>
            <person name="Grigoriev I.V."/>
            <person name="Jeffries T.W."/>
        </authorList>
    </citation>
    <scope>NUCLEOTIDE SEQUENCE [LARGE SCALE GENOMIC DNA]</scope>
    <source>
        <strain evidence="2 3">NRRL Y-11557</strain>
    </source>
</reference>
<keyword evidence="3" id="KW-1185">Reference proteome</keyword>
<feature type="compositionally biased region" description="Low complexity" evidence="1">
    <location>
        <begin position="857"/>
        <end position="882"/>
    </location>
</feature>
<organism evidence="2 3">
    <name type="scientific">Lipomyces starkeyi NRRL Y-11557</name>
    <dbReference type="NCBI Taxonomy" id="675824"/>
    <lineage>
        <taxon>Eukaryota</taxon>
        <taxon>Fungi</taxon>
        <taxon>Dikarya</taxon>
        <taxon>Ascomycota</taxon>
        <taxon>Saccharomycotina</taxon>
        <taxon>Lipomycetes</taxon>
        <taxon>Lipomycetales</taxon>
        <taxon>Lipomycetaceae</taxon>
        <taxon>Lipomyces</taxon>
    </lineage>
</organism>
<sequence>MASAGATLRPAPAAPANVVPLAPLQSPTPARCALSADPEADASLLYMIAAAAGSATQLVDSSLSSLSLLSTGSTSSSRSSSRSPSPCPPPSAADAVAPEPVHHDTMRRTPNRMASTAQVNSIPAVTTTPAADSHLLRSRSSPTLSVTSSASSLLSSRASSLFFKSSAASTLSSTSSSPPSSSSSSVLNFWAVSATSTPSVGATARRKTVDKRLQSFWSEEFRVLESDFQKFTTRQAVHKANVLRVGILPFLRNHTGEQTSRTVSVSELDRRVYILHKWWTALIAGLRERVPHAVAAQDRAAYYETIFGILAREEWRLVTNRSAVAMYQEALLDTLKLALSRLLMKPVAVNIAVFAGAVLAHAFFYVPGVAGPILYLLRARQAEISRVRKQCGITARQLRSILQPASTVLPQHLSPYVGVSSEIFNRQPDVPAAIKDEIYGPWVHHWWGAQDSDVFASFVKHYYSIMSDFIGSVATVCECTPDEALLAAPGIFYIHASILRLFDSLVHRDRAFAAAQAQTINEVNLSSATLGTASSVSTRQLSRMRILIAMKEILESKNATCASYASTYARFFESSIMHAAAKRTAVYDADACVALCDLSEAVLFVLAGSTRKEELNWPFWLDVCKRMLTSESSMTEVRTMAFLYSFWDQFACAEEYGVVDWVLSDEMWSKFFCNWAPLVRAYYMRLVCWRVIRRSSPKWEAALTRLRERLNGAYADVQKAVADGSAISFVPCSPVPCRRLGIMQCSGQDTPAHQFFLASMSSRPHTGVATSVHRYDVHDEDVFIVSSSSSAASSPGASPTSPNGDYFANGKSLGNMLRRLKSFRNSFVATSPPTSAENEPPTLSPESLPREMQRRLSVSTVSSLSTSSSAATTYTLSSTSDSPMQDRRRSEKSYCFTLQPSEQHRQTAVKPPLGSSSTPGALVPIPRTPFARPAVPLSPHKSFQQSDSPSQDSTPNATYAGRALSEWNSTVRQFERFVEMRRTRDGVEEADFGTPSVLGESV</sequence>
<dbReference type="EMBL" id="KV454289">
    <property type="protein sequence ID" value="ODQ76106.1"/>
    <property type="molecule type" value="Genomic_DNA"/>
</dbReference>
<dbReference type="Pfam" id="PF08578">
    <property type="entry name" value="DUF1765"/>
    <property type="match status" value="1"/>
</dbReference>
<dbReference type="AlphaFoldDB" id="A0A1E3QEL1"/>
<dbReference type="STRING" id="675824.A0A1E3QEL1"/>
<feature type="compositionally biased region" description="Low complexity" evidence="1">
    <location>
        <begin position="942"/>
        <end position="953"/>
    </location>
</feature>
<protein>
    <recommendedName>
        <fullName evidence="4">DUF1765-domain-containing protein</fullName>
    </recommendedName>
</protein>
<evidence type="ECO:0000256" key="1">
    <source>
        <dbReference type="SAM" id="MobiDB-lite"/>
    </source>
</evidence>
<feature type="compositionally biased region" description="Polar residues" evidence="1">
    <location>
        <begin position="828"/>
        <end position="837"/>
    </location>
</feature>
<proteinExistence type="predicted"/>